<dbReference type="RefSeq" id="WP_418157452.1">
    <property type="nucleotide sequence ID" value="NZ_JBBLZC010000001.1"/>
</dbReference>
<comment type="caution">
    <text evidence="6">The sequence shown here is derived from an EMBL/GenBank/DDBJ whole genome shotgun (WGS) entry which is preliminary data.</text>
</comment>
<evidence type="ECO:0000313" key="6">
    <source>
        <dbReference type="EMBL" id="MEK0081600.1"/>
    </source>
</evidence>
<organism evidence="6 7">
    <name type="scientific">Benzoatithermus flavus</name>
    <dbReference type="NCBI Taxonomy" id="3108223"/>
    <lineage>
        <taxon>Bacteria</taxon>
        <taxon>Pseudomonadati</taxon>
        <taxon>Pseudomonadota</taxon>
        <taxon>Alphaproteobacteria</taxon>
        <taxon>Geminicoccales</taxon>
        <taxon>Geminicoccaceae</taxon>
        <taxon>Benzoatithermus</taxon>
    </lineage>
</organism>
<evidence type="ECO:0000313" key="7">
    <source>
        <dbReference type="Proteomes" id="UP001375743"/>
    </source>
</evidence>
<feature type="domain" description="Carbohydrate kinase FGGY C-terminal" evidence="5">
    <location>
        <begin position="250"/>
        <end position="421"/>
    </location>
</feature>
<accession>A0ABU8XMC2</accession>
<dbReference type="SUPFAM" id="SSF53067">
    <property type="entry name" value="Actin-like ATPase domain"/>
    <property type="match status" value="2"/>
</dbReference>
<dbReference type="InterPro" id="IPR000577">
    <property type="entry name" value="Carb_kinase_FGGY"/>
</dbReference>
<evidence type="ECO:0000259" key="4">
    <source>
        <dbReference type="Pfam" id="PF00370"/>
    </source>
</evidence>
<sequence length="428" mass="44599">MAATEPLHLGIDVGTSGVRGIAIDDTGAIRAQASRPMPAPASEGGGITQDPAVWWQAVAAVLDAVSAEAGRGRIRSLAVDGTSGTLLLADADGRPLAPARMYNDASAAHLAPRIEAVAPPESGAHGATSPLARLLLQQPLHPEARFALHQADWIVGRLTGRWGVSDENNALKLGYDPVARRWPDWLDALGVRRELLPEVAPPGTPLGPAAPAIAERFALAPDCLIVAGTTDGCASFLATGAGRIGDGVTALGSTLTLKLLSDNPVFSPAHGVYSHRLGDRWLVGGASNSGGNALLRFLTAERMAALTPQLAPDRPTGFHWHPLPGRGERFPVADPAMTFMPEPLPDDDLRLFQGLLEGIAEVEARAYALLRELGGPPLRSVRTVGGGAANPGWTAIRARLLGVPMPAPTSLEAAYGTALLARQGHRHG</sequence>
<proteinExistence type="inferred from homology"/>
<protein>
    <submittedName>
        <fullName evidence="6">FGGY-family carbohydrate kinase</fullName>
    </submittedName>
</protein>
<dbReference type="InterPro" id="IPR018484">
    <property type="entry name" value="FGGY_N"/>
</dbReference>
<gene>
    <name evidence="6" type="ORF">U1T56_00425</name>
</gene>
<dbReference type="Proteomes" id="UP001375743">
    <property type="component" value="Unassembled WGS sequence"/>
</dbReference>
<dbReference type="CDD" id="cd07783">
    <property type="entry name" value="ASKHA_NBD_FGGY_SePSK_AtXK1-like"/>
    <property type="match status" value="1"/>
</dbReference>
<reference evidence="6 7" key="1">
    <citation type="submission" date="2024-01" db="EMBL/GenBank/DDBJ databases">
        <title>Multi-omics insights into the function and evolution of sodium benzoate biodegradation pathways in Benzoatithermus flavus gen. nov., sp. nov. from hot spring.</title>
        <authorList>
            <person name="Hu C.-J."/>
            <person name="Li W.-J."/>
        </authorList>
    </citation>
    <scope>NUCLEOTIDE SEQUENCE [LARGE SCALE GENOMIC DNA]</scope>
    <source>
        <strain evidence="6 7">SYSU G07066</strain>
    </source>
</reference>
<dbReference type="PANTHER" id="PTHR10196:SF80">
    <property type="entry name" value="D-RIBULOSE KINASE"/>
    <property type="match status" value="1"/>
</dbReference>
<evidence type="ECO:0000256" key="3">
    <source>
        <dbReference type="ARBA" id="ARBA00022777"/>
    </source>
</evidence>
<dbReference type="PANTHER" id="PTHR10196">
    <property type="entry name" value="SUGAR KINASE"/>
    <property type="match status" value="1"/>
</dbReference>
<keyword evidence="7" id="KW-1185">Reference proteome</keyword>
<dbReference type="PIRSF" id="PIRSF000538">
    <property type="entry name" value="GlpK"/>
    <property type="match status" value="1"/>
</dbReference>
<evidence type="ECO:0000259" key="5">
    <source>
        <dbReference type="Pfam" id="PF02782"/>
    </source>
</evidence>
<evidence type="ECO:0000256" key="1">
    <source>
        <dbReference type="ARBA" id="ARBA00009156"/>
    </source>
</evidence>
<comment type="similarity">
    <text evidence="1">Belongs to the FGGY kinase family.</text>
</comment>
<dbReference type="Pfam" id="PF02782">
    <property type="entry name" value="FGGY_C"/>
    <property type="match status" value="1"/>
</dbReference>
<dbReference type="EMBL" id="JBBLZC010000001">
    <property type="protein sequence ID" value="MEK0081600.1"/>
    <property type="molecule type" value="Genomic_DNA"/>
</dbReference>
<dbReference type="InterPro" id="IPR043129">
    <property type="entry name" value="ATPase_NBD"/>
</dbReference>
<dbReference type="InterPro" id="IPR018485">
    <property type="entry name" value="FGGY_C"/>
</dbReference>
<dbReference type="Pfam" id="PF00370">
    <property type="entry name" value="FGGY_N"/>
    <property type="match status" value="1"/>
</dbReference>
<evidence type="ECO:0000256" key="2">
    <source>
        <dbReference type="ARBA" id="ARBA00022679"/>
    </source>
</evidence>
<keyword evidence="3 6" id="KW-0418">Kinase</keyword>
<name>A0ABU8XMC2_9PROT</name>
<dbReference type="GO" id="GO:0016301">
    <property type="term" value="F:kinase activity"/>
    <property type="evidence" value="ECO:0007669"/>
    <property type="project" value="UniProtKB-KW"/>
</dbReference>
<feature type="domain" description="Carbohydrate kinase FGGY N-terminal" evidence="4">
    <location>
        <begin position="8"/>
        <end position="115"/>
    </location>
</feature>
<dbReference type="Gene3D" id="3.30.420.40">
    <property type="match status" value="2"/>
</dbReference>
<keyword evidence="2" id="KW-0808">Transferase</keyword>